<dbReference type="AlphaFoldDB" id="A0A437QA92"/>
<reference evidence="1 2" key="1">
    <citation type="submission" date="2019-01" db="EMBL/GenBank/DDBJ databases">
        <authorList>
            <person name="Chen W.-M."/>
        </authorList>
    </citation>
    <scope>NUCLEOTIDE SEQUENCE [LARGE SCALE GENOMIC DNA]</scope>
    <source>
        <strain evidence="1 2">HPM-16</strain>
    </source>
</reference>
<name>A0A437QA92_9GAMM</name>
<comment type="caution">
    <text evidence="1">The sequence shown here is derived from an EMBL/GenBank/DDBJ whole genome shotgun (WGS) entry which is preliminary data.</text>
</comment>
<dbReference type="GO" id="GO:0047617">
    <property type="term" value="F:fatty acyl-CoA hydrolase activity"/>
    <property type="evidence" value="ECO:0007669"/>
    <property type="project" value="TreeGrafter"/>
</dbReference>
<protein>
    <submittedName>
        <fullName evidence="1">Acyl-CoA thioesterase</fullName>
    </submittedName>
</protein>
<dbReference type="InterPro" id="IPR029069">
    <property type="entry name" value="HotDog_dom_sf"/>
</dbReference>
<dbReference type="PANTHER" id="PTHR31793:SF24">
    <property type="entry name" value="LONG-CHAIN ACYL-COA THIOESTERASE FADM"/>
    <property type="match status" value="1"/>
</dbReference>
<dbReference type="CDD" id="cd00586">
    <property type="entry name" value="4HBT"/>
    <property type="match status" value="1"/>
</dbReference>
<dbReference type="SUPFAM" id="SSF54637">
    <property type="entry name" value="Thioesterase/thiol ester dehydrase-isomerase"/>
    <property type="match status" value="1"/>
</dbReference>
<evidence type="ECO:0000313" key="1">
    <source>
        <dbReference type="EMBL" id="RVU31484.1"/>
    </source>
</evidence>
<evidence type="ECO:0000313" key="2">
    <source>
        <dbReference type="Proteomes" id="UP000282818"/>
    </source>
</evidence>
<dbReference type="EMBL" id="SACQ01000002">
    <property type="protein sequence ID" value="RVU31484.1"/>
    <property type="molecule type" value="Genomic_DNA"/>
</dbReference>
<dbReference type="InterPro" id="IPR050563">
    <property type="entry name" value="4-hydroxybenzoyl-CoA_TE"/>
</dbReference>
<dbReference type="Pfam" id="PF13279">
    <property type="entry name" value="4HBT_2"/>
    <property type="match status" value="1"/>
</dbReference>
<gene>
    <name evidence="1" type="ORF">EOE65_05755</name>
</gene>
<dbReference type="PANTHER" id="PTHR31793">
    <property type="entry name" value="4-HYDROXYBENZOYL-COA THIOESTERASE FAMILY MEMBER"/>
    <property type="match status" value="1"/>
</dbReference>
<proteinExistence type="predicted"/>
<dbReference type="Proteomes" id="UP000282818">
    <property type="component" value="Unassembled WGS sequence"/>
</dbReference>
<organism evidence="1 2">
    <name type="scientific">Neptunomonas marina</name>
    <dbReference type="NCBI Taxonomy" id="1815562"/>
    <lineage>
        <taxon>Bacteria</taxon>
        <taxon>Pseudomonadati</taxon>
        <taxon>Pseudomonadota</taxon>
        <taxon>Gammaproteobacteria</taxon>
        <taxon>Oceanospirillales</taxon>
        <taxon>Oceanospirillaceae</taxon>
        <taxon>Neptunomonas</taxon>
    </lineage>
</organism>
<dbReference type="RefSeq" id="WP_127693343.1">
    <property type="nucleotide sequence ID" value="NZ_SACQ01000002.1"/>
</dbReference>
<dbReference type="Gene3D" id="3.10.129.10">
    <property type="entry name" value="Hotdog Thioesterase"/>
    <property type="match status" value="1"/>
</dbReference>
<keyword evidence="2" id="KW-1185">Reference proteome</keyword>
<sequence length="138" mass="15508">MENQQGTLIYQCELPVRWGDMDAYGHVNNAVYIRYLEEARVQMLVKMGANLDGSGIDPVVINVGCTFLKPVVYPATLRIDCFVKDPGRSSFMTTYQLFDTRQPDEPVGEGYAKVVWMDHHTGRSVPLPEAIRAQITPS</sequence>
<accession>A0A437QA92</accession>